<evidence type="ECO:0000256" key="7">
    <source>
        <dbReference type="ARBA" id="ARBA00023326"/>
    </source>
</evidence>
<gene>
    <name evidence="13" type="ORF">ZIOFF_064634</name>
</gene>
<keyword evidence="11" id="KW-0812">Transmembrane</keyword>
<evidence type="ECO:0000256" key="1">
    <source>
        <dbReference type="ARBA" id="ARBA00000966"/>
    </source>
</evidence>
<dbReference type="InterPro" id="IPR008928">
    <property type="entry name" value="6-hairpin_glycosidase_sf"/>
</dbReference>
<evidence type="ECO:0000256" key="6">
    <source>
        <dbReference type="ARBA" id="ARBA00023295"/>
    </source>
</evidence>
<keyword evidence="4 10" id="KW-0136">Cellulose degradation</keyword>
<evidence type="ECO:0000256" key="9">
    <source>
        <dbReference type="PROSITE-ProRule" id="PRU10060"/>
    </source>
</evidence>
<dbReference type="PROSITE" id="PS00592">
    <property type="entry name" value="GH9_2"/>
    <property type="match status" value="1"/>
</dbReference>
<keyword evidence="11" id="KW-1133">Transmembrane helix</keyword>
<keyword evidence="5 8" id="KW-0119">Carbohydrate metabolism</keyword>
<dbReference type="InterPro" id="IPR001701">
    <property type="entry name" value="Glyco_hydro_9"/>
</dbReference>
<keyword evidence="3 8" id="KW-0378">Hydrolase</keyword>
<dbReference type="InterPro" id="IPR018221">
    <property type="entry name" value="Glyco_hydro_9_His_AS"/>
</dbReference>
<evidence type="ECO:0000256" key="8">
    <source>
        <dbReference type="PROSITE-ProRule" id="PRU10059"/>
    </source>
</evidence>
<dbReference type="PANTHER" id="PTHR22298">
    <property type="entry name" value="ENDO-1,4-BETA-GLUCANASE"/>
    <property type="match status" value="1"/>
</dbReference>
<dbReference type="FunFam" id="1.50.10.10:FF:000020">
    <property type="entry name" value="Endoglucanase"/>
    <property type="match status" value="1"/>
</dbReference>
<dbReference type="Proteomes" id="UP000734854">
    <property type="component" value="Unassembled WGS sequence"/>
</dbReference>
<evidence type="ECO:0000256" key="11">
    <source>
        <dbReference type="SAM" id="Phobius"/>
    </source>
</evidence>
<keyword evidence="11" id="KW-0472">Membrane</keyword>
<proteinExistence type="inferred from homology"/>
<feature type="active site" evidence="9">
    <location>
        <position position="579"/>
    </location>
</feature>
<sequence length="627" mass="68772">MSMYGRDPWGGPLEISHADSATDDDRSRNLDLDRAALSMTSRQLDETQQSWLLAGPGDQGKKKKYVDLGCLIVSRKLFLWTVGAIVATAALAGLITLIVKTVPRHHRPRPPPDNYTLALHKALMFFNAQRSGPIPKHNNVSWRGNSGMKDGISDPSHGRSLVGGFYDAGDAIKFNFPSSFAMTMLSWSVIEYSAKYEAAGELGHVKEIIKWGVDYLLKTFNSSADTIDRIAAQVGQGDTSGGTSTTPNDHYCWMRPEDIDYPRPVLECHSCSDLAAEMAAALASASIVFKDNKAYSQKLVHGAATLFKFSREQRGRYSGGGSDAAIFYNSTSYWDEFVWGGAWMYLATGNSSFLQLATHPTLAKHAGAFWGGPDYGVLSWDNKLTGAQVLLSRLRLFLSPGYPYEEILRTFHNQTGIIMCSYLPIFNTFNRTKGGLIQLNHGRPQPLQYVVNAAFLAALYSDYLEASDSPGWYCGPNFFPTGVLRDFARTQACSSIDYILGKNPRKMSYVVGFGGRYPKHVHHRGASIPKNGVKPSCKGGWKWRDTKKPNPNTVVGAMVAGPDRHDGFHDVRTNYNYTEPTLVGNAGLVAALVALSGEASGVDKNTMFSAVPPMFPNPPPPPTAWKP</sequence>
<comment type="caution">
    <text evidence="13">The sequence shown here is derived from an EMBL/GenBank/DDBJ whole genome shotgun (WGS) entry which is preliminary data.</text>
</comment>
<dbReference type="PROSITE" id="PS00698">
    <property type="entry name" value="GH9_3"/>
    <property type="match status" value="1"/>
</dbReference>
<keyword evidence="6 8" id="KW-0326">Glycosidase</keyword>
<dbReference type="Pfam" id="PF00759">
    <property type="entry name" value="Glyco_hydro_9"/>
    <property type="match status" value="1"/>
</dbReference>
<name>A0A8J5EW85_ZINOF</name>
<accession>A0A8J5EW85</accession>
<dbReference type="GO" id="GO:0008810">
    <property type="term" value="F:cellulase activity"/>
    <property type="evidence" value="ECO:0007669"/>
    <property type="project" value="UniProtKB-EC"/>
</dbReference>
<feature type="transmembrane region" description="Helical" evidence="11">
    <location>
        <begin position="77"/>
        <end position="99"/>
    </location>
</feature>
<evidence type="ECO:0000259" key="12">
    <source>
        <dbReference type="Pfam" id="PF00759"/>
    </source>
</evidence>
<feature type="domain" description="Glycoside hydrolase family 9" evidence="12">
    <location>
        <begin position="115"/>
        <end position="592"/>
    </location>
</feature>
<feature type="active site" evidence="9">
    <location>
        <position position="570"/>
    </location>
</feature>
<keyword evidence="7 8" id="KW-0624">Polysaccharide degradation</keyword>
<comment type="similarity">
    <text evidence="2 8 10">Belongs to the glycosyl hydrolase 9 (cellulase E) family.</text>
</comment>
<evidence type="ECO:0000313" key="13">
    <source>
        <dbReference type="EMBL" id="KAG6475414.1"/>
    </source>
</evidence>
<organism evidence="13 14">
    <name type="scientific">Zingiber officinale</name>
    <name type="common">Ginger</name>
    <name type="synonym">Amomum zingiber</name>
    <dbReference type="NCBI Taxonomy" id="94328"/>
    <lineage>
        <taxon>Eukaryota</taxon>
        <taxon>Viridiplantae</taxon>
        <taxon>Streptophyta</taxon>
        <taxon>Embryophyta</taxon>
        <taxon>Tracheophyta</taxon>
        <taxon>Spermatophyta</taxon>
        <taxon>Magnoliopsida</taxon>
        <taxon>Liliopsida</taxon>
        <taxon>Zingiberales</taxon>
        <taxon>Zingiberaceae</taxon>
        <taxon>Zingiber</taxon>
    </lineage>
</organism>
<dbReference type="EC" id="3.2.1.4" evidence="10"/>
<feature type="active site" evidence="8">
    <location>
        <position position="522"/>
    </location>
</feature>
<dbReference type="EMBL" id="JACMSC010000018">
    <property type="protein sequence ID" value="KAG6475414.1"/>
    <property type="molecule type" value="Genomic_DNA"/>
</dbReference>
<dbReference type="SUPFAM" id="SSF48208">
    <property type="entry name" value="Six-hairpin glycosidases"/>
    <property type="match status" value="1"/>
</dbReference>
<dbReference type="GO" id="GO:0030245">
    <property type="term" value="P:cellulose catabolic process"/>
    <property type="evidence" value="ECO:0007669"/>
    <property type="project" value="UniProtKB-KW"/>
</dbReference>
<protein>
    <recommendedName>
        <fullName evidence="10">Endoglucanase</fullName>
        <ecNumber evidence="10">3.2.1.4</ecNumber>
    </recommendedName>
</protein>
<evidence type="ECO:0000313" key="14">
    <source>
        <dbReference type="Proteomes" id="UP000734854"/>
    </source>
</evidence>
<keyword evidence="14" id="KW-1185">Reference proteome</keyword>
<dbReference type="AlphaFoldDB" id="A0A8J5EW85"/>
<dbReference type="InterPro" id="IPR033126">
    <property type="entry name" value="Glyco_hydro_9_Asp/Glu_AS"/>
</dbReference>
<evidence type="ECO:0000256" key="10">
    <source>
        <dbReference type="RuleBase" id="RU361166"/>
    </source>
</evidence>
<dbReference type="Gene3D" id="1.50.10.10">
    <property type="match status" value="1"/>
</dbReference>
<reference evidence="13 14" key="1">
    <citation type="submission" date="2020-08" db="EMBL/GenBank/DDBJ databases">
        <title>Plant Genome Project.</title>
        <authorList>
            <person name="Zhang R.-G."/>
        </authorList>
    </citation>
    <scope>NUCLEOTIDE SEQUENCE [LARGE SCALE GENOMIC DNA]</scope>
    <source>
        <tissue evidence="13">Rhizome</tissue>
    </source>
</reference>
<evidence type="ECO:0000256" key="2">
    <source>
        <dbReference type="ARBA" id="ARBA00007072"/>
    </source>
</evidence>
<dbReference type="InterPro" id="IPR012341">
    <property type="entry name" value="6hp_glycosidase-like_sf"/>
</dbReference>
<evidence type="ECO:0000256" key="5">
    <source>
        <dbReference type="ARBA" id="ARBA00023277"/>
    </source>
</evidence>
<comment type="catalytic activity">
    <reaction evidence="1 10">
        <text>Endohydrolysis of (1-&gt;4)-beta-D-glucosidic linkages in cellulose, lichenin and cereal beta-D-glucans.</text>
        <dbReference type="EC" id="3.2.1.4"/>
    </reaction>
</comment>
<evidence type="ECO:0000256" key="3">
    <source>
        <dbReference type="ARBA" id="ARBA00022801"/>
    </source>
</evidence>
<evidence type="ECO:0000256" key="4">
    <source>
        <dbReference type="ARBA" id="ARBA00023001"/>
    </source>
</evidence>